<dbReference type="SUPFAM" id="SSF47616">
    <property type="entry name" value="GST C-terminal domain-like"/>
    <property type="match status" value="1"/>
</dbReference>
<dbReference type="GO" id="GO:0006559">
    <property type="term" value="P:L-phenylalanine catabolic process"/>
    <property type="evidence" value="ECO:0007669"/>
    <property type="project" value="TreeGrafter"/>
</dbReference>
<organism evidence="2 3">
    <name type="scientific">Saccharospirillum salsuginis</name>
    <dbReference type="NCBI Taxonomy" id="418750"/>
    <lineage>
        <taxon>Bacteria</taxon>
        <taxon>Pseudomonadati</taxon>
        <taxon>Pseudomonadota</taxon>
        <taxon>Gammaproteobacteria</taxon>
        <taxon>Oceanospirillales</taxon>
        <taxon>Saccharospirillaceae</taxon>
        <taxon>Saccharospirillum</taxon>
    </lineage>
</organism>
<dbReference type="GO" id="GO:0004364">
    <property type="term" value="F:glutathione transferase activity"/>
    <property type="evidence" value="ECO:0007669"/>
    <property type="project" value="TreeGrafter"/>
</dbReference>
<dbReference type="CDD" id="cd03194">
    <property type="entry name" value="GST_C_3"/>
    <property type="match status" value="1"/>
</dbReference>
<evidence type="ECO:0000259" key="1">
    <source>
        <dbReference type="PROSITE" id="PS50404"/>
    </source>
</evidence>
<dbReference type="GO" id="GO:0016034">
    <property type="term" value="F:maleylacetoacetate isomerase activity"/>
    <property type="evidence" value="ECO:0007669"/>
    <property type="project" value="TreeGrafter"/>
</dbReference>
<comment type="caution">
    <text evidence="2">The sequence shown here is derived from an EMBL/GenBank/DDBJ whole genome shotgun (WGS) entry which is preliminary data.</text>
</comment>
<dbReference type="InterPro" id="IPR036282">
    <property type="entry name" value="Glutathione-S-Trfase_C_sf"/>
</dbReference>
<dbReference type="Proteomes" id="UP000626148">
    <property type="component" value="Unassembled WGS sequence"/>
</dbReference>
<sequence>MNNLSLVIGNKNYSSWSLRAWLLLREFHVHFQEIRIPLDMPETHALMERHSPSRKVPVLNIGDLHVWDSLAIAETVNERFLEGAGWPRKPDLRALGRSACAEMHSGFPALRASMPMNCRRRVHGFRPDAATVADINRINQLLGECLERSGGPFLLGRFSIADAFFAPVASRFTTYGTEVPAPVGAWMDKIAGLESMQDWQREAEAETEVIEREEVPDQ</sequence>
<feature type="domain" description="GST N-terminal" evidence="1">
    <location>
        <begin position="4"/>
        <end position="84"/>
    </location>
</feature>
<dbReference type="PROSITE" id="PS50404">
    <property type="entry name" value="GST_NTER"/>
    <property type="match status" value="1"/>
</dbReference>
<evidence type="ECO:0000313" key="3">
    <source>
        <dbReference type="Proteomes" id="UP000626148"/>
    </source>
</evidence>
<gene>
    <name evidence="2" type="ORF">GCM10007392_05660</name>
</gene>
<dbReference type="Gene3D" id="1.20.1050.10">
    <property type="match status" value="1"/>
</dbReference>
<dbReference type="RefSeq" id="WP_189606953.1">
    <property type="nucleotide sequence ID" value="NZ_BMXR01000001.1"/>
</dbReference>
<dbReference type="CDD" id="cd03043">
    <property type="entry name" value="GST_N_1"/>
    <property type="match status" value="1"/>
</dbReference>
<reference evidence="2" key="2">
    <citation type="submission" date="2020-09" db="EMBL/GenBank/DDBJ databases">
        <authorList>
            <person name="Sun Q."/>
            <person name="Kim S."/>
        </authorList>
    </citation>
    <scope>NUCLEOTIDE SEQUENCE</scope>
    <source>
        <strain evidence="2">KCTC 22169</strain>
    </source>
</reference>
<keyword evidence="3" id="KW-1185">Reference proteome</keyword>
<dbReference type="AlphaFoldDB" id="A0A918N670"/>
<dbReference type="InterPro" id="IPR036249">
    <property type="entry name" value="Thioredoxin-like_sf"/>
</dbReference>
<evidence type="ECO:0000313" key="2">
    <source>
        <dbReference type="EMBL" id="GGX41604.1"/>
    </source>
</evidence>
<dbReference type="Pfam" id="PF13409">
    <property type="entry name" value="GST_N_2"/>
    <property type="match status" value="1"/>
</dbReference>
<dbReference type="InterPro" id="IPR004045">
    <property type="entry name" value="Glutathione_S-Trfase_N"/>
</dbReference>
<dbReference type="PANTHER" id="PTHR42673">
    <property type="entry name" value="MALEYLACETOACETATE ISOMERASE"/>
    <property type="match status" value="1"/>
</dbReference>
<name>A0A918N670_9GAMM</name>
<dbReference type="Gene3D" id="3.40.30.10">
    <property type="entry name" value="Glutaredoxin"/>
    <property type="match status" value="1"/>
</dbReference>
<dbReference type="EMBL" id="BMXR01000001">
    <property type="protein sequence ID" value="GGX41604.1"/>
    <property type="molecule type" value="Genomic_DNA"/>
</dbReference>
<protein>
    <submittedName>
        <fullName evidence="2">Glutathione S-transferase</fullName>
    </submittedName>
</protein>
<dbReference type="SUPFAM" id="SSF52833">
    <property type="entry name" value="Thioredoxin-like"/>
    <property type="match status" value="1"/>
</dbReference>
<proteinExistence type="predicted"/>
<dbReference type="GO" id="GO:0006749">
    <property type="term" value="P:glutathione metabolic process"/>
    <property type="evidence" value="ECO:0007669"/>
    <property type="project" value="TreeGrafter"/>
</dbReference>
<accession>A0A918N670</accession>
<dbReference type="PANTHER" id="PTHR42673:SF4">
    <property type="entry name" value="MALEYLACETOACETATE ISOMERASE"/>
    <property type="match status" value="1"/>
</dbReference>
<reference evidence="2" key="1">
    <citation type="journal article" date="2014" name="Int. J. Syst. Evol. Microbiol.">
        <title>Complete genome sequence of Corynebacterium casei LMG S-19264T (=DSM 44701T), isolated from a smear-ripened cheese.</title>
        <authorList>
            <consortium name="US DOE Joint Genome Institute (JGI-PGF)"/>
            <person name="Walter F."/>
            <person name="Albersmeier A."/>
            <person name="Kalinowski J."/>
            <person name="Ruckert C."/>
        </authorList>
    </citation>
    <scope>NUCLEOTIDE SEQUENCE</scope>
    <source>
        <strain evidence="2">KCTC 22169</strain>
    </source>
</reference>
<dbReference type="Pfam" id="PF13410">
    <property type="entry name" value="GST_C_2"/>
    <property type="match status" value="1"/>
</dbReference>